<evidence type="ECO:0000256" key="6">
    <source>
        <dbReference type="ARBA" id="ARBA00022989"/>
    </source>
</evidence>
<organism evidence="12 13">
    <name type="scientific">Inquilinus ginsengisoli</name>
    <dbReference type="NCBI Taxonomy" id="363840"/>
    <lineage>
        <taxon>Bacteria</taxon>
        <taxon>Pseudomonadati</taxon>
        <taxon>Pseudomonadota</taxon>
        <taxon>Alphaproteobacteria</taxon>
        <taxon>Rhodospirillales</taxon>
        <taxon>Rhodospirillaceae</taxon>
        <taxon>Inquilinus</taxon>
    </lineage>
</organism>
<feature type="transmembrane region" description="Helical" evidence="10">
    <location>
        <begin position="165"/>
        <end position="188"/>
    </location>
</feature>
<evidence type="ECO:0000256" key="7">
    <source>
        <dbReference type="ARBA" id="ARBA00023065"/>
    </source>
</evidence>
<feature type="transmembrane region" description="Helical" evidence="10">
    <location>
        <begin position="337"/>
        <end position="360"/>
    </location>
</feature>
<evidence type="ECO:0000313" key="13">
    <source>
        <dbReference type="Proteomes" id="UP001262410"/>
    </source>
</evidence>
<dbReference type="InterPro" id="IPR006153">
    <property type="entry name" value="Cation/H_exchanger_TM"/>
</dbReference>
<comment type="caution">
    <text evidence="12">The sequence shown here is derived from an EMBL/GenBank/DDBJ whole genome shotgun (WGS) entry which is preliminary data.</text>
</comment>
<evidence type="ECO:0000256" key="8">
    <source>
        <dbReference type="ARBA" id="ARBA00023136"/>
    </source>
</evidence>
<dbReference type="NCBIfam" id="NF003716">
    <property type="entry name" value="PRK05326.1-3"/>
    <property type="match status" value="1"/>
</dbReference>
<dbReference type="PANTHER" id="PTHR32507:SF7">
    <property type="entry name" value="K(+)_H(+) ANTIPORTER NHAP2"/>
    <property type="match status" value="1"/>
</dbReference>
<evidence type="ECO:0000256" key="5">
    <source>
        <dbReference type="ARBA" id="ARBA00022692"/>
    </source>
</evidence>
<feature type="transmembrane region" description="Helical" evidence="10">
    <location>
        <begin position="301"/>
        <end position="325"/>
    </location>
</feature>
<dbReference type="Gene3D" id="1.20.1530.20">
    <property type="match status" value="1"/>
</dbReference>
<feature type="transmembrane region" description="Helical" evidence="10">
    <location>
        <begin position="120"/>
        <end position="144"/>
    </location>
</feature>
<keyword evidence="3" id="KW-0050">Antiport</keyword>
<feature type="transmembrane region" description="Helical" evidence="10">
    <location>
        <begin position="277"/>
        <end position="295"/>
    </location>
</feature>
<accession>A0ABU1JVM8</accession>
<protein>
    <submittedName>
        <fullName evidence="12">Cell volume regulation protein A</fullName>
    </submittedName>
</protein>
<feature type="transmembrane region" description="Helical" evidence="10">
    <location>
        <begin position="59"/>
        <end position="77"/>
    </location>
</feature>
<dbReference type="RefSeq" id="WP_309798959.1">
    <property type="nucleotide sequence ID" value="NZ_JAVDPW010000009.1"/>
</dbReference>
<evidence type="ECO:0000256" key="9">
    <source>
        <dbReference type="SAM" id="MobiDB-lite"/>
    </source>
</evidence>
<evidence type="ECO:0000256" key="4">
    <source>
        <dbReference type="ARBA" id="ARBA00022475"/>
    </source>
</evidence>
<keyword evidence="7" id="KW-0406">Ion transport</keyword>
<dbReference type="Pfam" id="PF00999">
    <property type="entry name" value="Na_H_Exchanger"/>
    <property type="match status" value="1"/>
</dbReference>
<evidence type="ECO:0000259" key="11">
    <source>
        <dbReference type="SMART" id="SM01091"/>
    </source>
</evidence>
<gene>
    <name evidence="12" type="ORF">E9232_005210</name>
</gene>
<dbReference type="PANTHER" id="PTHR32507">
    <property type="entry name" value="NA(+)/H(+) ANTIPORTER 1"/>
    <property type="match status" value="1"/>
</dbReference>
<name>A0ABU1JVM8_9PROT</name>
<keyword evidence="5 10" id="KW-0812">Transmembrane</keyword>
<feature type="transmembrane region" description="Helical" evidence="10">
    <location>
        <begin position="89"/>
        <end position="114"/>
    </location>
</feature>
<dbReference type="NCBIfam" id="NF003714">
    <property type="entry name" value="PRK05326.1-1"/>
    <property type="match status" value="1"/>
</dbReference>
<evidence type="ECO:0000256" key="3">
    <source>
        <dbReference type="ARBA" id="ARBA00022449"/>
    </source>
</evidence>
<feature type="transmembrane region" description="Helical" evidence="10">
    <location>
        <begin position="194"/>
        <end position="213"/>
    </location>
</feature>
<evidence type="ECO:0000256" key="1">
    <source>
        <dbReference type="ARBA" id="ARBA00004651"/>
    </source>
</evidence>
<feature type="transmembrane region" description="Helical" evidence="10">
    <location>
        <begin position="225"/>
        <end position="244"/>
    </location>
</feature>
<evidence type="ECO:0000256" key="10">
    <source>
        <dbReference type="SAM" id="Phobius"/>
    </source>
</evidence>
<dbReference type="SMART" id="SM01091">
    <property type="entry name" value="CorC_HlyC"/>
    <property type="match status" value="1"/>
</dbReference>
<dbReference type="InterPro" id="IPR038770">
    <property type="entry name" value="Na+/solute_symporter_sf"/>
</dbReference>
<reference evidence="12 13" key="1">
    <citation type="submission" date="2023-07" db="EMBL/GenBank/DDBJ databases">
        <title>Sorghum-associated microbial communities from plants grown in Nebraska, USA.</title>
        <authorList>
            <person name="Schachtman D."/>
        </authorList>
    </citation>
    <scope>NUCLEOTIDE SEQUENCE [LARGE SCALE GENOMIC DNA]</scope>
    <source>
        <strain evidence="12 13">584</strain>
    </source>
</reference>
<keyword evidence="4" id="KW-1003">Cell membrane</keyword>
<keyword evidence="2" id="KW-0813">Transport</keyword>
<dbReference type="Proteomes" id="UP001262410">
    <property type="component" value="Unassembled WGS sequence"/>
</dbReference>
<keyword evidence="6 10" id="KW-1133">Transmembrane helix</keyword>
<evidence type="ECO:0000256" key="2">
    <source>
        <dbReference type="ARBA" id="ARBA00022448"/>
    </source>
</evidence>
<keyword evidence="8 10" id="KW-0472">Membrane</keyword>
<evidence type="ECO:0000313" key="12">
    <source>
        <dbReference type="EMBL" id="MDR6292670.1"/>
    </source>
</evidence>
<feature type="transmembrane region" description="Helical" evidence="10">
    <location>
        <begin position="366"/>
        <end position="385"/>
    </location>
</feature>
<dbReference type="NCBIfam" id="NF003715">
    <property type="entry name" value="PRK05326.1-2"/>
    <property type="match status" value="1"/>
</dbReference>
<comment type="subcellular location">
    <subcellularLocation>
        <location evidence="1">Cell membrane</location>
        <topology evidence="1">Multi-pass membrane protein</topology>
    </subcellularLocation>
</comment>
<feature type="region of interest" description="Disordered" evidence="9">
    <location>
        <begin position="599"/>
        <end position="635"/>
    </location>
</feature>
<keyword evidence="13" id="KW-1185">Reference proteome</keyword>
<dbReference type="Pfam" id="PF03471">
    <property type="entry name" value="CorC_HlyC"/>
    <property type="match status" value="1"/>
</dbReference>
<proteinExistence type="predicted"/>
<sequence length="635" mass="67650">MIEAMNLAILVAAGLIALSVFTSLISFRVGAPLLLVFLAVGLGAGEDGIGQIHFDNAPVAYFIGSVALALILFDSGFETRLQSFRAAAAPALTLATIGVLITTGLAAIAVRLIFGFGWPVSLLTGAIISSTDAAAVFFLLRVGGITLRDRMRSTLEIESGSNDPIAIFLTLALVEAVRAGTGAASLTWALATSFTLEAGLGIAIGLVGGFLIVRVINRVALDPGLYPVIVLSLALLIFAATGMLHGSGFIAVYVAGMVAGNATLRASALLRRFQSGMTWLAQICMFLTLGLLATPSQFPAVFLPALGVALVLTFVARPIAVWLCLLPYGFSRNETTFVAWVGLRGAVSILLAILPLIAQLPEGRMIFNGVFLVVVFSLLLQGWTIRPLAKWLGLIVPPRIGPVDRVELELPGRANHELVVYRIAAQSPVARGERIPRWARPALIVRDGQSVDIHHAGRLQSGDQVYIFTPPQQVRLLDRLFATPMRLAEDDRDFFGDFTLNADAPLAEVAESYGFALPEPGETRSTGAFLQDAFGGRVEIGDRLPVGGVELIVRAVDDENLVTEVGLALEPSRGAQPKLPVFQNLSEIAAWFRHRLRERRARRAAPPPRPAAADPAPQPAAEALPTMPEGTGRPD</sequence>
<dbReference type="EMBL" id="JAVDPW010000009">
    <property type="protein sequence ID" value="MDR6292670.1"/>
    <property type="molecule type" value="Genomic_DNA"/>
</dbReference>
<feature type="domain" description="Transporter-associated" evidence="11">
    <location>
        <begin position="491"/>
        <end position="571"/>
    </location>
</feature>
<feature type="compositionally biased region" description="Low complexity" evidence="9">
    <location>
        <begin position="611"/>
        <end position="625"/>
    </location>
</feature>
<dbReference type="InterPro" id="IPR005170">
    <property type="entry name" value="Transptr-assoc_dom"/>
</dbReference>